<keyword evidence="3" id="KW-0045">Antibiotic biosynthesis</keyword>
<dbReference type="Gene3D" id="3.60.130.10">
    <property type="entry name" value="Clavaminate synthase-like"/>
    <property type="match status" value="1"/>
</dbReference>
<dbReference type="GO" id="GO:0016706">
    <property type="term" value="F:2-oxoglutarate-dependent dioxygenase activity"/>
    <property type="evidence" value="ECO:0007669"/>
    <property type="project" value="UniProtKB-ARBA"/>
</dbReference>
<comment type="cofactor">
    <cofactor evidence="1">
        <name>Fe(2+)</name>
        <dbReference type="ChEBI" id="CHEBI:29033"/>
    </cofactor>
</comment>
<feature type="domain" description="TauD/TfdA-like" evidence="4">
    <location>
        <begin position="32"/>
        <end position="319"/>
    </location>
</feature>
<evidence type="ECO:0000256" key="1">
    <source>
        <dbReference type="ARBA" id="ARBA00001954"/>
    </source>
</evidence>
<accession>D0LJY6</accession>
<keyword evidence="6" id="KW-1185">Reference proteome</keyword>
<dbReference type="OrthoDB" id="9769888at2"/>
<dbReference type="EMBL" id="CP001804">
    <property type="protein sequence ID" value="ACY18493.1"/>
    <property type="molecule type" value="Genomic_DNA"/>
</dbReference>
<dbReference type="STRING" id="502025.Hoch_6018"/>
<dbReference type="InterPro" id="IPR042098">
    <property type="entry name" value="TauD-like_sf"/>
</dbReference>
<gene>
    <name evidence="5" type="ordered locus">Hoch_6018</name>
</gene>
<dbReference type="Proteomes" id="UP000001880">
    <property type="component" value="Chromosome"/>
</dbReference>
<dbReference type="InterPro" id="IPR050411">
    <property type="entry name" value="AlphaKG_dependent_hydroxylases"/>
</dbReference>
<reference evidence="5 6" key="1">
    <citation type="journal article" date="2010" name="Stand. Genomic Sci.">
        <title>Complete genome sequence of Haliangium ochraceum type strain (SMP-2).</title>
        <authorList>
            <consortium name="US DOE Joint Genome Institute (JGI-PGF)"/>
            <person name="Ivanova N."/>
            <person name="Daum C."/>
            <person name="Lang E."/>
            <person name="Abt B."/>
            <person name="Kopitz M."/>
            <person name="Saunders E."/>
            <person name="Lapidus A."/>
            <person name="Lucas S."/>
            <person name="Glavina Del Rio T."/>
            <person name="Nolan M."/>
            <person name="Tice H."/>
            <person name="Copeland A."/>
            <person name="Cheng J.F."/>
            <person name="Chen F."/>
            <person name="Bruce D."/>
            <person name="Goodwin L."/>
            <person name="Pitluck S."/>
            <person name="Mavromatis K."/>
            <person name="Pati A."/>
            <person name="Mikhailova N."/>
            <person name="Chen A."/>
            <person name="Palaniappan K."/>
            <person name="Land M."/>
            <person name="Hauser L."/>
            <person name="Chang Y.J."/>
            <person name="Jeffries C.D."/>
            <person name="Detter J.C."/>
            <person name="Brettin T."/>
            <person name="Rohde M."/>
            <person name="Goker M."/>
            <person name="Bristow J."/>
            <person name="Markowitz V."/>
            <person name="Eisen J.A."/>
            <person name="Hugenholtz P."/>
            <person name="Kyrpides N.C."/>
            <person name="Klenk H.P."/>
        </authorList>
    </citation>
    <scope>NUCLEOTIDE SEQUENCE [LARGE SCALE GENOMIC DNA]</scope>
    <source>
        <strain evidence="6">DSM 14365 / CIP 107738 / JCM 11303 / AJ 13395 / SMP-2</strain>
    </source>
</reference>
<dbReference type="PANTHER" id="PTHR10696:SF56">
    <property type="entry name" value="TAUD_TFDA-LIKE DOMAIN-CONTAINING PROTEIN"/>
    <property type="match status" value="1"/>
</dbReference>
<name>D0LJY6_HALO1</name>
<evidence type="ECO:0000256" key="2">
    <source>
        <dbReference type="ARBA" id="ARBA00023002"/>
    </source>
</evidence>
<dbReference type="HOGENOM" id="CLU_044153_0_0_7"/>
<keyword evidence="2" id="KW-0560">Oxidoreductase</keyword>
<dbReference type="SUPFAM" id="SSF51197">
    <property type="entry name" value="Clavaminate synthase-like"/>
    <property type="match status" value="1"/>
</dbReference>
<sequence length="335" mass="37406">MYDPNCRFDIARPEQSFLAICEARQRGTSALDWARPRSDELRAALHQYGALLLRDFASSLEEFSAIGDLLSPATSSPLGQVSPRHQVSGSVYTATDLGENHAIRQHHEMAYDLHPPRYVLFTCRRAPREGGETPVGDARAMFAKLSAALVKRFAERGVLYQRNFEPGCPGKSARETFHCDSLAEYEAYGARAGISFSSRGEGHVCARQLRGAVATHPDTGDRVFFNLAHIWHATNMVTAAAHFGQEYADKVRRMAAEDQWYNAFYGDGTEIEDEVIAEIQARHAEQAVAVPWREGDILIIDNLLASHGRRAFHSEREVLATIRGPWQRPYLPPQA</sequence>
<evidence type="ECO:0000313" key="5">
    <source>
        <dbReference type="EMBL" id="ACY18493.1"/>
    </source>
</evidence>
<dbReference type="Pfam" id="PF02668">
    <property type="entry name" value="TauD"/>
    <property type="match status" value="1"/>
</dbReference>
<keyword evidence="5" id="KW-0223">Dioxygenase</keyword>
<evidence type="ECO:0000313" key="6">
    <source>
        <dbReference type="Proteomes" id="UP000001880"/>
    </source>
</evidence>
<evidence type="ECO:0000259" key="4">
    <source>
        <dbReference type="Pfam" id="PF02668"/>
    </source>
</evidence>
<evidence type="ECO:0000256" key="3">
    <source>
        <dbReference type="ARBA" id="ARBA00023194"/>
    </source>
</evidence>
<dbReference type="eggNOG" id="COG2175">
    <property type="taxonomic scope" value="Bacteria"/>
</dbReference>
<dbReference type="InterPro" id="IPR003819">
    <property type="entry name" value="TauD/TfdA-like"/>
</dbReference>
<dbReference type="PANTHER" id="PTHR10696">
    <property type="entry name" value="GAMMA-BUTYROBETAINE HYDROXYLASE-RELATED"/>
    <property type="match status" value="1"/>
</dbReference>
<dbReference type="AlphaFoldDB" id="D0LJY6"/>
<dbReference type="KEGG" id="hoh:Hoch_6018"/>
<proteinExistence type="predicted"/>
<protein>
    <submittedName>
        <fullName evidence="5">Taurine catabolism dioxygenase TauD/TfdA</fullName>
    </submittedName>
</protein>
<dbReference type="RefSeq" id="WP_012831085.1">
    <property type="nucleotide sequence ID" value="NC_013440.1"/>
</dbReference>
<dbReference type="GO" id="GO:0017000">
    <property type="term" value="P:antibiotic biosynthetic process"/>
    <property type="evidence" value="ECO:0007669"/>
    <property type="project" value="UniProtKB-KW"/>
</dbReference>
<organism evidence="5 6">
    <name type="scientific">Haliangium ochraceum (strain DSM 14365 / JCM 11303 / SMP-2)</name>
    <dbReference type="NCBI Taxonomy" id="502025"/>
    <lineage>
        <taxon>Bacteria</taxon>
        <taxon>Pseudomonadati</taxon>
        <taxon>Myxococcota</taxon>
        <taxon>Polyangia</taxon>
        <taxon>Haliangiales</taxon>
        <taxon>Kofleriaceae</taxon>
        <taxon>Haliangium</taxon>
    </lineage>
</organism>